<gene>
    <name evidence="1" type="ORF">DWX94_07750</name>
</gene>
<accession>A0A3R5WLC8</accession>
<organism evidence="1 2">
    <name type="scientific">Coprococcus eutactus</name>
    <dbReference type="NCBI Taxonomy" id="33043"/>
    <lineage>
        <taxon>Bacteria</taxon>
        <taxon>Bacillati</taxon>
        <taxon>Bacillota</taxon>
        <taxon>Clostridia</taxon>
        <taxon>Lachnospirales</taxon>
        <taxon>Lachnospiraceae</taxon>
        <taxon>Coprococcus</taxon>
    </lineage>
</organism>
<protein>
    <recommendedName>
        <fullName evidence="3">ABC transporter substrate-binding protein</fullName>
    </recommendedName>
</protein>
<dbReference type="EMBL" id="QRVK01000016">
    <property type="protein sequence ID" value="RGS42766.1"/>
    <property type="molecule type" value="Genomic_DNA"/>
</dbReference>
<dbReference type="Proteomes" id="UP000283295">
    <property type="component" value="Unassembled WGS sequence"/>
</dbReference>
<sequence>MAEQIYTIPVNDAFDSECECPMCQMQKELERNAIEYTMGPSYMEDDNRAMTDKLGFCSHHLRLLYQEKNRLGLALMMNTHMNKTIKDMKELAAKGPASKAGLFGKSTPNAPIVDYIDNMEKSCFICGRMDNMFIRYVDTIFHMWKKDAEFREKFASSKGFCTYHYGILYKTGQSKLSKEQYSEFINALNKVFFEGMERVNEDISWFIDKFDYRYKNEPWKNSKDSVQRGIIKMGHTFVE</sequence>
<dbReference type="Pfam" id="PF19538">
    <property type="entry name" value="DUF6062"/>
    <property type="match status" value="1"/>
</dbReference>
<dbReference type="AlphaFoldDB" id="A0A3R5WLC8"/>
<evidence type="ECO:0008006" key="3">
    <source>
        <dbReference type="Google" id="ProtNLM"/>
    </source>
</evidence>
<proteinExistence type="predicted"/>
<comment type="caution">
    <text evidence="1">The sequence shown here is derived from an EMBL/GenBank/DDBJ whole genome shotgun (WGS) entry which is preliminary data.</text>
</comment>
<evidence type="ECO:0000313" key="2">
    <source>
        <dbReference type="Proteomes" id="UP000283295"/>
    </source>
</evidence>
<evidence type="ECO:0000313" key="1">
    <source>
        <dbReference type="EMBL" id="RGS42766.1"/>
    </source>
</evidence>
<dbReference type="OrthoDB" id="9810814at2"/>
<name>A0A3R5WLC8_9FIRM</name>
<reference evidence="1 2" key="1">
    <citation type="submission" date="2018-08" db="EMBL/GenBank/DDBJ databases">
        <title>A genome reference for cultivated species of the human gut microbiota.</title>
        <authorList>
            <person name="Zou Y."/>
            <person name="Xue W."/>
            <person name="Luo G."/>
        </authorList>
    </citation>
    <scope>NUCLEOTIDE SEQUENCE [LARGE SCALE GENOMIC DNA]</scope>
    <source>
        <strain evidence="1 2">AF22-21</strain>
    </source>
</reference>
<dbReference type="InterPro" id="IPR045706">
    <property type="entry name" value="DUF6062"/>
</dbReference>